<reference evidence="2" key="2">
    <citation type="submission" date="2021-01" db="EMBL/GenBank/DDBJ databases">
        <authorList>
            <person name="Lovell J.T."/>
            <person name="Bentley N."/>
            <person name="Bhattarai G."/>
            <person name="Jenkins J.W."/>
            <person name="Sreedasyam A."/>
            <person name="Alarcon Y."/>
            <person name="Bock C."/>
            <person name="Boston L."/>
            <person name="Carlson J."/>
            <person name="Cervantes K."/>
            <person name="Clermont K."/>
            <person name="Krom N."/>
            <person name="Kubenka K."/>
            <person name="Mamidi S."/>
            <person name="Mattison C."/>
            <person name="Monteros M."/>
            <person name="Pisani C."/>
            <person name="Plott C."/>
            <person name="Rajasekar S."/>
            <person name="Rhein H.S."/>
            <person name="Rohla C."/>
            <person name="Song M."/>
            <person name="Hilaire R.S."/>
            <person name="Shu S."/>
            <person name="Wells L."/>
            <person name="Wang X."/>
            <person name="Webber J."/>
            <person name="Heerema R.J."/>
            <person name="Klein P."/>
            <person name="Conner P."/>
            <person name="Grauke L."/>
            <person name="Grimwood J."/>
            <person name="Schmutz J."/>
            <person name="Randall J.J."/>
        </authorList>
    </citation>
    <scope>NUCLEOTIDE SEQUENCE</scope>
    <source>
        <tissue evidence="2">Leaf</tissue>
    </source>
</reference>
<proteinExistence type="predicted"/>
<accession>A0A8T1NZE7</accession>
<reference evidence="1" key="1">
    <citation type="submission" date="2020-12" db="EMBL/GenBank/DDBJ databases">
        <title>WGS assembly of Carya illinoinensis cv. Pawnee.</title>
        <authorList>
            <person name="Platts A."/>
            <person name="Shu S."/>
            <person name="Wright S."/>
            <person name="Barry K."/>
            <person name="Edger P."/>
            <person name="Pires J.C."/>
            <person name="Schmutz J."/>
        </authorList>
    </citation>
    <scope>NUCLEOTIDE SEQUENCE</scope>
    <source>
        <tissue evidence="1">Leaf</tissue>
    </source>
</reference>
<evidence type="ECO:0000313" key="2">
    <source>
        <dbReference type="EMBL" id="KAG6685898.1"/>
    </source>
</evidence>
<dbReference type="PANTHER" id="PTHR34570:SF12">
    <property type="entry name" value="EXPRESSED PROTEIN"/>
    <property type="match status" value="1"/>
</dbReference>
<gene>
    <name evidence="1" type="ORF">CIPAW_12G136200</name>
    <name evidence="2" type="ORF">I3842_12G134900</name>
</gene>
<evidence type="ECO:0000313" key="1">
    <source>
        <dbReference type="EMBL" id="KAG6634714.1"/>
    </source>
</evidence>
<keyword evidence="3" id="KW-1185">Reference proteome</keyword>
<dbReference type="OrthoDB" id="671858at2759"/>
<dbReference type="PANTHER" id="PTHR34570">
    <property type="entry name" value="OS03G0593100 PROTEIN"/>
    <property type="match status" value="1"/>
</dbReference>
<dbReference type="Proteomes" id="UP000811246">
    <property type="component" value="Chromosome 12"/>
</dbReference>
<comment type="caution">
    <text evidence="1">The sequence shown here is derived from an EMBL/GenBank/DDBJ whole genome shotgun (WGS) entry which is preliminary data.</text>
</comment>
<sequence length="125" mass="14224">MGRQSCDAGVIHSSIALLQERFRQLQRAKELREAQELLKRLLTEPERINPATHYDATRLLFNSELIRSPSPLPQGSLYLQPNFHSNHTDIQVTEIPFLANLGLTDSVMDRTNNFVDSDVDTSLHL</sequence>
<dbReference type="Proteomes" id="UP000811609">
    <property type="component" value="Chromosome 12"/>
</dbReference>
<name>A0A8T1NZE7_CARIL</name>
<dbReference type="EMBL" id="CM031836">
    <property type="protein sequence ID" value="KAG6685898.1"/>
    <property type="molecule type" value="Genomic_DNA"/>
</dbReference>
<dbReference type="AlphaFoldDB" id="A0A8T1NZE7"/>
<organism evidence="1 3">
    <name type="scientific">Carya illinoinensis</name>
    <name type="common">Pecan</name>
    <dbReference type="NCBI Taxonomy" id="32201"/>
    <lineage>
        <taxon>Eukaryota</taxon>
        <taxon>Viridiplantae</taxon>
        <taxon>Streptophyta</taxon>
        <taxon>Embryophyta</taxon>
        <taxon>Tracheophyta</taxon>
        <taxon>Spermatophyta</taxon>
        <taxon>Magnoliopsida</taxon>
        <taxon>eudicotyledons</taxon>
        <taxon>Gunneridae</taxon>
        <taxon>Pentapetalae</taxon>
        <taxon>rosids</taxon>
        <taxon>fabids</taxon>
        <taxon>Fagales</taxon>
        <taxon>Juglandaceae</taxon>
        <taxon>Carya</taxon>
    </lineage>
</organism>
<protein>
    <submittedName>
        <fullName evidence="1">Uncharacterized protein</fullName>
    </submittedName>
</protein>
<dbReference type="EMBL" id="CM031820">
    <property type="protein sequence ID" value="KAG6634714.1"/>
    <property type="molecule type" value="Genomic_DNA"/>
</dbReference>
<evidence type="ECO:0000313" key="3">
    <source>
        <dbReference type="Proteomes" id="UP000811609"/>
    </source>
</evidence>